<evidence type="ECO:0000313" key="1">
    <source>
        <dbReference type="EMBL" id="GER34178.1"/>
    </source>
</evidence>
<gene>
    <name evidence="1" type="ORF">STAS_10380</name>
</gene>
<dbReference type="Proteomes" id="UP000325081">
    <property type="component" value="Unassembled WGS sequence"/>
</dbReference>
<accession>A0A5A7PNH1</accession>
<keyword evidence="2" id="KW-1185">Reference proteome</keyword>
<proteinExistence type="predicted"/>
<reference evidence="2" key="1">
    <citation type="journal article" date="2019" name="Curr. Biol.">
        <title>Genome Sequence of Striga asiatica Provides Insight into the Evolution of Plant Parasitism.</title>
        <authorList>
            <person name="Yoshida S."/>
            <person name="Kim S."/>
            <person name="Wafula E.K."/>
            <person name="Tanskanen J."/>
            <person name="Kim Y.M."/>
            <person name="Honaas L."/>
            <person name="Yang Z."/>
            <person name="Spallek T."/>
            <person name="Conn C.E."/>
            <person name="Ichihashi Y."/>
            <person name="Cheong K."/>
            <person name="Cui S."/>
            <person name="Der J.P."/>
            <person name="Gundlach H."/>
            <person name="Jiao Y."/>
            <person name="Hori C."/>
            <person name="Ishida J.K."/>
            <person name="Kasahara H."/>
            <person name="Kiba T."/>
            <person name="Kim M.S."/>
            <person name="Koo N."/>
            <person name="Laohavisit A."/>
            <person name="Lee Y.H."/>
            <person name="Lumba S."/>
            <person name="McCourt P."/>
            <person name="Mortimer J.C."/>
            <person name="Mutuku J.M."/>
            <person name="Nomura T."/>
            <person name="Sasaki-Sekimoto Y."/>
            <person name="Seto Y."/>
            <person name="Wang Y."/>
            <person name="Wakatake T."/>
            <person name="Sakakibara H."/>
            <person name="Demura T."/>
            <person name="Yamaguchi S."/>
            <person name="Yoneyama K."/>
            <person name="Manabe R.I."/>
            <person name="Nelson D.C."/>
            <person name="Schulman A.H."/>
            <person name="Timko M.P."/>
            <person name="dePamphilis C.W."/>
            <person name="Choi D."/>
            <person name="Shirasu K."/>
        </authorList>
    </citation>
    <scope>NUCLEOTIDE SEQUENCE [LARGE SCALE GENOMIC DNA]</scope>
    <source>
        <strain evidence="2">cv. UVA1</strain>
    </source>
</reference>
<organism evidence="1 2">
    <name type="scientific">Striga asiatica</name>
    <name type="common">Asiatic witchweed</name>
    <name type="synonym">Buchnera asiatica</name>
    <dbReference type="NCBI Taxonomy" id="4170"/>
    <lineage>
        <taxon>Eukaryota</taxon>
        <taxon>Viridiplantae</taxon>
        <taxon>Streptophyta</taxon>
        <taxon>Embryophyta</taxon>
        <taxon>Tracheophyta</taxon>
        <taxon>Spermatophyta</taxon>
        <taxon>Magnoliopsida</taxon>
        <taxon>eudicotyledons</taxon>
        <taxon>Gunneridae</taxon>
        <taxon>Pentapetalae</taxon>
        <taxon>asterids</taxon>
        <taxon>lamiids</taxon>
        <taxon>Lamiales</taxon>
        <taxon>Orobanchaceae</taxon>
        <taxon>Buchnereae</taxon>
        <taxon>Striga</taxon>
    </lineage>
</organism>
<dbReference type="AlphaFoldDB" id="A0A5A7PNH1"/>
<dbReference type="EMBL" id="BKCP01004849">
    <property type="protein sequence ID" value="GER34178.1"/>
    <property type="molecule type" value="Genomic_DNA"/>
</dbReference>
<evidence type="ECO:0000313" key="2">
    <source>
        <dbReference type="Proteomes" id="UP000325081"/>
    </source>
</evidence>
<comment type="caution">
    <text evidence="1">The sequence shown here is derived from an EMBL/GenBank/DDBJ whole genome shotgun (WGS) entry which is preliminary data.</text>
</comment>
<name>A0A5A7PNH1_STRAF</name>
<sequence>MLRHAVVVQKLHGRRQPDIVAFVNSRYRAIRDSFPSVTVLGNFLAHLYELGRALLPVEHDVAQQIPALLDAQEARLVNVPDRSGRVESHFPQPGREHDPAPVVVVREQALQVVPRLGFGQAVEHDQVFSALEVPKHELRQLAVAALLAELRSRGPQELRNDFPRVAARAHICPGSNLPIDGSWKARSTSVVLPMPAIPTTATTFSREDSPTSLPFNRDSSFSSPTSSLFVLATNGPDRGPVISGRWSTRSDPMAHLQFVSEDLGSCRGAFHGFGLEVTGRDVGFYGVFCFVHHFSDLGFKLVCSEMAYGAVRLAGKRVTAADTTCRSRQCC</sequence>
<protein>
    <submittedName>
        <fullName evidence="1">Oxoglutarate dehydrogenase</fullName>
    </submittedName>
</protein>